<keyword evidence="1" id="KW-0812">Transmembrane</keyword>
<evidence type="ECO:0008006" key="4">
    <source>
        <dbReference type="Google" id="ProtNLM"/>
    </source>
</evidence>
<accession>A0ABS2TE76</accession>
<organism evidence="2 3">
    <name type="scientific">Flaviflexus equikiangi</name>
    <dbReference type="NCBI Taxonomy" id="2758573"/>
    <lineage>
        <taxon>Bacteria</taxon>
        <taxon>Bacillati</taxon>
        <taxon>Actinomycetota</taxon>
        <taxon>Actinomycetes</taxon>
        <taxon>Actinomycetales</taxon>
        <taxon>Actinomycetaceae</taxon>
        <taxon>Flaviflexus</taxon>
    </lineage>
</organism>
<dbReference type="EMBL" id="JAFFJS010000001">
    <property type="protein sequence ID" value="MBM9432403.1"/>
    <property type="molecule type" value="Genomic_DNA"/>
</dbReference>
<protein>
    <recommendedName>
        <fullName evidence="4">DoxX family membrane protein</fullName>
    </recommendedName>
</protein>
<proteinExistence type="predicted"/>
<dbReference type="RefSeq" id="WP_187995965.1">
    <property type="nucleotide sequence ID" value="NZ_JACEXG010000001.1"/>
</dbReference>
<evidence type="ECO:0000313" key="2">
    <source>
        <dbReference type="EMBL" id="MBM9432403.1"/>
    </source>
</evidence>
<evidence type="ECO:0000313" key="3">
    <source>
        <dbReference type="Proteomes" id="UP000705983"/>
    </source>
</evidence>
<keyword evidence="1" id="KW-1133">Transmembrane helix</keyword>
<reference evidence="3" key="1">
    <citation type="submission" date="2021-02" db="EMBL/GenBank/DDBJ databases">
        <title>Leucobacter sp. CX169.</title>
        <authorList>
            <person name="Cheng Y."/>
        </authorList>
    </citation>
    <scope>NUCLEOTIDE SEQUENCE [LARGE SCALE GENOMIC DNA]</scope>
    <source>
        <strain evidence="3">JY899</strain>
    </source>
</reference>
<sequence length="137" mass="14214">MTIRNAILRAAPGAYILNSGINKLGMDEETAAGLQRMAAAGVPIMAEMTPAQFGKFLSYGETAVGAALLLPFVPSRLAGAALATFGAGLMASYFALPDMTLEDGVRPSEAGTAVAKDSWLVAIGAALMLPQSRRERL</sequence>
<keyword evidence="1" id="KW-0472">Membrane</keyword>
<comment type="caution">
    <text evidence="2">The sequence shown here is derived from an EMBL/GenBank/DDBJ whole genome shotgun (WGS) entry which is preliminary data.</text>
</comment>
<keyword evidence="3" id="KW-1185">Reference proteome</keyword>
<evidence type="ECO:0000256" key="1">
    <source>
        <dbReference type="SAM" id="Phobius"/>
    </source>
</evidence>
<feature type="transmembrane region" description="Helical" evidence="1">
    <location>
        <begin position="77"/>
        <end position="96"/>
    </location>
</feature>
<name>A0ABS2TE76_9ACTO</name>
<gene>
    <name evidence="2" type="ORF">JVW63_01575</name>
</gene>
<dbReference type="Proteomes" id="UP000705983">
    <property type="component" value="Unassembled WGS sequence"/>
</dbReference>